<dbReference type="GO" id="GO:0016757">
    <property type="term" value="F:glycosyltransferase activity"/>
    <property type="evidence" value="ECO:0007669"/>
    <property type="project" value="InterPro"/>
</dbReference>
<dbReference type="EMBL" id="QLLL01000001">
    <property type="protein sequence ID" value="RAJ10521.1"/>
    <property type="molecule type" value="Genomic_DNA"/>
</dbReference>
<dbReference type="PANTHER" id="PTHR45947">
    <property type="entry name" value="SULFOQUINOVOSYL TRANSFERASE SQD2"/>
    <property type="match status" value="1"/>
</dbReference>
<dbReference type="Pfam" id="PF13439">
    <property type="entry name" value="Glyco_transf_4"/>
    <property type="match status" value="1"/>
</dbReference>
<dbReference type="SUPFAM" id="SSF53756">
    <property type="entry name" value="UDP-Glycosyltransferase/glycogen phosphorylase"/>
    <property type="match status" value="1"/>
</dbReference>
<feature type="domain" description="Glycosyltransferase subfamily 4-like N-terminal" evidence="3">
    <location>
        <begin position="51"/>
        <end position="160"/>
    </location>
</feature>
<proteinExistence type="predicted"/>
<dbReference type="CDD" id="cd03801">
    <property type="entry name" value="GT4_PimA-like"/>
    <property type="match status" value="1"/>
</dbReference>
<keyword evidence="5" id="KW-1185">Reference proteome</keyword>
<evidence type="ECO:0000256" key="1">
    <source>
        <dbReference type="SAM" id="Phobius"/>
    </source>
</evidence>
<dbReference type="Gene3D" id="3.40.50.2000">
    <property type="entry name" value="Glycogen Phosphorylase B"/>
    <property type="match status" value="2"/>
</dbReference>
<keyword evidence="1" id="KW-0812">Transmembrane</keyword>
<dbReference type="InterPro" id="IPR050194">
    <property type="entry name" value="Glycosyltransferase_grp1"/>
</dbReference>
<protein>
    <submittedName>
        <fullName evidence="4">Glycosyltransferase involved in cell wall biosynthesis</fullName>
    </submittedName>
</protein>
<name>A0A327R1K9_9BACT</name>
<feature type="transmembrane region" description="Helical" evidence="1">
    <location>
        <begin position="74"/>
        <end position="91"/>
    </location>
</feature>
<dbReference type="OrthoDB" id="9795068at2"/>
<comment type="caution">
    <text evidence="4">The sequence shown here is derived from an EMBL/GenBank/DDBJ whole genome shotgun (WGS) entry which is preliminary data.</text>
</comment>
<dbReference type="RefSeq" id="WP_111595669.1">
    <property type="nucleotide sequence ID" value="NZ_QLLL01000001.1"/>
</dbReference>
<evidence type="ECO:0000259" key="2">
    <source>
        <dbReference type="Pfam" id="PF00534"/>
    </source>
</evidence>
<keyword evidence="1" id="KW-0472">Membrane</keyword>
<sequence length="361" mass="40847">MRIFLISNMYPSKEAPSFGVFVKNFEDGISREGGLITRRALIIGRSGSKLVKLRKYLSFYLETLKGLFSKDYDIIYVHYVLHSAFLLYFFLPFVKKPIVLNAHGDDVQPQGRLHKWLLKNLIKPVAKKSSCFVVPSKYYKSVVQNIFNLPAEKMYVYPSGGINTEVFKPFESGQTYSFGYASRIDKGKGWDTFIEALNIIKQSHPQLNWTVLMVGDGAQSSEKDNLIANYKLGKHITTIQTVPQAQLAACFNQMECFVFPTRRLTESLGLVGLEAMACGVPVIGSDIGGLKDYIEDGKNGYLFDPNNPQSLAEKMLKYIHLEKSEQATIAWNASQKAQEFESKKVTHELYLTLNQLASRYN</sequence>
<dbReference type="AlphaFoldDB" id="A0A327R1K9"/>
<accession>A0A327R1K9</accession>
<keyword evidence="1" id="KW-1133">Transmembrane helix</keyword>
<dbReference type="InterPro" id="IPR028098">
    <property type="entry name" value="Glyco_trans_4-like_N"/>
</dbReference>
<dbReference type="Pfam" id="PF00534">
    <property type="entry name" value="Glycos_transf_1"/>
    <property type="match status" value="1"/>
</dbReference>
<dbReference type="InterPro" id="IPR001296">
    <property type="entry name" value="Glyco_trans_1"/>
</dbReference>
<dbReference type="PANTHER" id="PTHR45947:SF3">
    <property type="entry name" value="SULFOQUINOVOSYL TRANSFERASE SQD2"/>
    <property type="match status" value="1"/>
</dbReference>
<dbReference type="Proteomes" id="UP000249547">
    <property type="component" value="Unassembled WGS sequence"/>
</dbReference>
<feature type="domain" description="Glycosyl transferase family 1" evidence="2">
    <location>
        <begin position="168"/>
        <end position="328"/>
    </location>
</feature>
<evidence type="ECO:0000313" key="5">
    <source>
        <dbReference type="Proteomes" id="UP000249547"/>
    </source>
</evidence>
<evidence type="ECO:0000259" key="3">
    <source>
        <dbReference type="Pfam" id="PF13439"/>
    </source>
</evidence>
<reference evidence="4 5" key="1">
    <citation type="submission" date="2018-06" db="EMBL/GenBank/DDBJ databases">
        <title>Genomic Encyclopedia of Archaeal and Bacterial Type Strains, Phase II (KMG-II): from individual species to whole genera.</title>
        <authorList>
            <person name="Goeker M."/>
        </authorList>
    </citation>
    <scope>NUCLEOTIDE SEQUENCE [LARGE SCALE GENOMIC DNA]</scope>
    <source>
        <strain evidence="4 5">DSM 23857</strain>
    </source>
</reference>
<keyword evidence="4" id="KW-0808">Transferase</keyword>
<evidence type="ECO:0000313" key="4">
    <source>
        <dbReference type="EMBL" id="RAJ10521.1"/>
    </source>
</evidence>
<gene>
    <name evidence="4" type="ORF">LX64_00124</name>
</gene>
<organism evidence="4 5">
    <name type="scientific">Chitinophaga skermanii</name>
    <dbReference type="NCBI Taxonomy" id="331697"/>
    <lineage>
        <taxon>Bacteria</taxon>
        <taxon>Pseudomonadati</taxon>
        <taxon>Bacteroidota</taxon>
        <taxon>Chitinophagia</taxon>
        <taxon>Chitinophagales</taxon>
        <taxon>Chitinophagaceae</taxon>
        <taxon>Chitinophaga</taxon>
    </lineage>
</organism>